<keyword evidence="2" id="KW-1185">Reference proteome</keyword>
<proteinExistence type="predicted"/>
<dbReference type="EMBL" id="JAUTXU010000441">
    <property type="protein sequence ID" value="KAK3680598.1"/>
    <property type="molecule type" value="Genomic_DNA"/>
</dbReference>
<sequence length="66" mass="7752">MFYAYRKAAFDIKVERAETTDSKLYIFEPVYDYRVGPLYPFLDELIPDTDDKKALLSFFACQEAPD</sequence>
<evidence type="ECO:0000313" key="2">
    <source>
        <dbReference type="Proteomes" id="UP001281147"/>
    </source>
</evidence>
<dbReference type="Proteomes" id="UP001281147">
    <property type="component" value="Unassembled WGS sequence"/>
</dbReference>
<evidence type="ECO:0000313" key="1">
    <source>
        <dbReference type="EMBL" id="KAK3680598.1"/>
    </source>
</evidence>
<gene>
    <name evidence="1" type="ORF">LTR37_021149</name>
</gene>
<feature type="non-terminal residue" evidence="1">
    <location>
        <position position="66"/>
    </location>
</feature>
<name>A0ACC3M997_9PEZI</name>
<comment type="caution">
    <text evidence="1">The sequence shown here is derived from an EMBL/GenBank/DDBJ whole genome shotgun (WGS) entry which is preliminary data.</text>
</comment>
<reference evidence="1" key="1">
    <citation type="submission" date="2023-07" db="EMBL/GenBank/DDBJ databases">
        <title>Black Yeasts Isolated from many extreme environments.</title>
        <authorList>
            <person name="Coleine C."/>
            <person name="Stajich J.E."/>
            <person name="Selbmann L."/>
        </authorList>
    </citation>
    <scope>NUCLEOTIDE SEQUENCE</scope>
    <source>
        <strain evidence="1">CCFEE 5714</strain>
    </source>
</reference>
<accession>A0ACC3M997</accession>
<organism evidence="1 2">
    <name type="scientific">Vermiconidia calcicola</name>
    <dbReference type="NCBI Taxonomy" id="1690605"/>
    <lineage>
        <taxon>Eukaryota</taxon>
        <taxon>Fungi</taxon>
        <taxon>Dikarya</taxon>
        <taxon>Ascomycota</taxon>
        <taxon>Pezizomycotina</taxon>
        <taxon>Dothideomycetes</taxon>
        <taxon>Dothideomycetidae</taxon>
        <taxon>Mycosphaerellales</taxon>
        <taxon>Extremaceae</taxon>
        <taxon>Vermiconidia</taxon>
    </lineage>
</organism>
<protein>
    <submittedName>
        <fullName evidence="1">Uncharacterized protein</fullName>
    </submittedName>
</protein>